<dbReference type="EMBL" id="CP060789">
    <property type="protein sequence ID" value="QNP57094.1"/>
    <property type="molecule type" value="Genomic_DNA"/>
</dbReference>
<organism evidence="3 4">
    <name type="scientific">Tessaracoccus defluvii</name>
    <dbReference type="NCBI Taxonomy" id="1285901"/>
    <lineage>
        <taxon>Bacteria</taxon>
        <taxon>Bacillati</taxon>
        <taxon>Actinomycetota</taxon>
        <taxon>Actinomycetes</taxon>
        <taxon>Propionibacteriales</taxon>
        <taxon>Propionibacteriaceae</taxon>
        <taxon>Tessaracoccus</taxon>
    </lineage>
</organism>
<dbReference type="RefSeq" id="WP_187722192.1">
    <property type="nucleotide sequence ID" value="NZ_CP060789.1"/>
</dbReference>
<evidence type="ECO:0000256" key="1">
    <source>
        <dbReference type="SAM" id="MobiDB-lite"/>
    </source>
</evidence>
<keyword evidence="4" id="KW-1185">Reference proteome</keyword>
<evidence type="ECO:0000259" key="2">
    <source>
        <dbReference type="Pfam" id="PF07179"/>
    </source>
</evidence>
<feature type="region of interest" description="Disordered" evidence="1">
    <location>
        <begin position="1"/>
        <end position="22"/>
    </location>
</feature>
<dbReference type="KEGG" id="tdf:H9L22_07310"/>
<sequence length="253" mass="27072">MPDLRTLAQPNSRFSGDDGAPDPVTRAAIAGARDQKGYIRALVALCTSRLLMPIVASGDEGGDGPDPDRHAEMAAVTLEEDGDIHLLAFTGIDSMRAWNPQARPVPCLLDELCTTVAAAGATRLLLDVAGPVPFVIAGEALDLLADGNALVEFENEEFAWVKYAEEGAGERAAEVDPGRKAPPTPDWCLEPEPRKVARVHRQLRLPAQAEPHSHPRLPQGGRVAEPAVYCPRFMVSGPSHARGPFACRDTPHS</sequence>
<reference evidence="3 4" key="1">
    <citation type="submission" date="2020-08" db="EMBL/GenBank/DDBJ databases">
        <title>Genome sequence of Tessaracoccus defluvii JCM 17540T.</title>
        <authorList>
            <person name="Hyun D.-W."/>
            <person name="Bae J.-W."/>
        </authorList>
    </citation>
    <scope>NUCLEOTIDE SEQUENCE [LARGE SCALE GENOMIC DNA]</scope>
    <source>
        <strain evidence="3 4">JCM 17540</strain>
    </source>
</reference>
<dbReference type="Pfam" id="PF07179">
    <property type="entry name" value="SseB"/>
    <property type="match status" value="1"/>
</dbReference>
<feature type="domain" description="SseB protein N-terminal" evidence="2">
    <location>
        <begin position="28"/>
        <end position="141"/>
    </location>
</feature>
<dbReference type="Proteomes" id="UP000516117">
    <property type="component" value="Chromosome"/>
</dbReference>
<dbReference type="AlphaFoldDB" id="A0A7H0H978"/>
<accession>A0A7H0H978</accession>
<gene>
    <name evidence="3" type="ORF">H9L22_07310</name>
</gene>
<evidence type="ECO:0000313" key="4">
    <source>
        <dbReference type="Proteomes" id="UP000516117"/>
    </source>
</evidence>
<dbReference type="InterPro" id="IPR009839">
    <property type="entry name" value="SseB_N"/>
</dbReference>
<name>A0A7H0H978_9ACTN</name>
<protein>
    <submittedName>
        <fullName evidence="3">SseB family protein</fullName>
    </submittedName>
</protein>
<proteinExistence type="predicted"/>
<evidence type="ECO:0000313" key="3">
    <source>
        <dbReference type="EMBL" id="QNP57094.1"/>
    </source>
</evidence>